<dbReference type="EMBL" id="BMNI01000010">
    <property type="protein sequence ID" value="GGO92976.1"/>
    <property type="molecule type" value="Genomic_DNA"/>
</dbReference>
<dbReference type="SUPFAM" id="SSF52949">
    <property type="entry name" value="Macro domain-like"/>
    <property type="match status" value="1"/>
</dbReference>
<dbReference type="PROSITE" id="PS00631">
    <property type="entry name" value="CYTOSOL_AP"/>
    <property type="match status" value="1"/>
</dbReference>
<evidence type="ECO:0000313" key="10">
    <source>
        <dbReference type="EMBL" id="GGO92976.1"/>
    </source>
</evidence>
<protein>
    <recommendedName>
        <fullName evidence="8">Probable cytosol aminopeptidase</fullName>
        <ecNumber evidence="8">3.4.11.1</ecNumber>
    </recommendedName>
    <alternativeName>
        <fullName evidence="8">Leucine aminopeptidase</fullName>
        <shortName evidence="8">LAP</shortName>
        <ecNumber evidence="8">3.4.11.10</ecNumber>
    </alternativeName>
    <alternativeName>
        <fullName evidence="8">Leucyl aminopeptidase</fullName>
    </alternativeName>
</protein>
<organism evidence="10 11">
    <name type="scientific">Nocardioides phosphati</name>
    <dbReference type="NCBI Taxonomy" id="1867775"/>
    <lineage>
        <taxon>Bacteria</taxon>
        <taxon>Bacillati</taxon>
        <taxon>Actinomycetota</taxon>
        <taxon>Actinomycetes</taxon>
        <taxon>Propionibacteriales</taxon>
        <taxon>Nocardioidaceae</taxon>
        <taxon>Nocardioides</taxon>
    </lineage>
</organism>
<evidence type="ECO:0000256" key="2">
    <source>
        <dbReference type="ARBA" id="ARBA00000967"/>
    </source>
</evidence>
<dbReference type="RefSeq" id="WP_188784901.1">
    <property type="nucleotide sequence ID" value="NZ_BMNI01000010.1"/>
</dbReference>
<feature type="domain" description="Cytosol aminopeptidase" evidence="9">
    <location>
        <begin position="340"/>
        <end position="347"/>
    </location>
</feature>
<accession>A0ABQ2NEL7</accession>
<keyword evidence="5 8" id="KW-0645">Protease</keyword>
<evidence type="ECO:0000256" key="3">
    <source>
        <dbReference type="ARBA" id="ARBA00009528"/>
    </source>
</evidence>
<dbReference type="SUPFAM" id="SSF53187">
    <property type="entry name" value="Zn-dependent exopeptidases"/>
    <property type="match status" value="1"/>
</dbReference>
<dbReference type="InterPro" id="IPR043472">
    <property type="entry name" value="Macro_dom-like"/>
</dbReference>
<dbReference type="Pfam" id="PF02789">
    <property type="entry name" value="Peptidase_M17_N"/>
    <property type="match status" value="1"/>
</dbReference>
<comment type="function">
    <text evidence="7 8">Presumably involved in the processing and regular turnover of intracellular proteins. Catalyzes the removal of unsubstituted N-terminal amino acids from various peptides.</text>
</comment>
<evidence type="ECO:0000256" key="7">
    <source>
        <dbReference type="ARBA" id="ARBA00049972"/>
    </source>
</evidence>
<dbReference type="PANTHER" id="PTHR11963:SF23">
    <property type="entry name" value="CYTOSOL AMINOPEPTIDASE"/>
    <property type="match status" value="1"/>
</dbReference>
<feature type="binding site" evidence="8">
    <location>
        <position position="344"/>
    </location>
    <ligand>
        <name>Mn(2+)</name>
        <dbReference type="ChEBI" id="CHEBI:29035"/>
        <label>2</label>
    </ligand>
</feature>
<sequence>MTTYILRSASPAKTKADAVVVGVVKSAKGPVLAAGGEDVAAAYGRKLAPLLATLGVTGKAGETAKVPTAGTLGTPLLVLVGLGAEEALTPDAVRRAAGAAARSVPNAATVALALPATEPALVAAVTEGHVLGGYTFDRYRKDSKAEAKDAPEVIVLTPTARQKETVAAFERAQLVAAATAQVRDWVNTPANDLFPASLASAMVESLPEGVTAEVWDEQRLREERCGGVLAVGGGSAHAPRMVRLSWEPAGATRHVALVGKGITFDTGGYWIKPSSSMTTMKSDMAGAATVVAAIATIARLGLPVRVTAWAPLAENMISGAAMRPGDVMTARNGTTVEIVNTDAEGRLVLCDALALAAEEEPDAIVDIATLTGAMVMALGDKIAGLIGDDEVVADLTAASELAGEPVWRMPIPEEMAQRVRSSKIADLAHYDGVRWGGGLFAAAYLREFVDGRPWAHLDIAGPSWASGGPAGHVTTGGTGFGVSTLVEYVAALA</sequence>
<dbReference type="Gene3D" id="3.40.630.10">
    <property type="entry name" value="Zn peptidases"/>
    <property type="match status" value="1"/>
</dbReference>
<reference evidence="11" key="1">
    <citation type="journal article" date="2019" name="Int. J. Syst. Evol. Microbiol.">
        <title>The Global Catalogue of Microorganisms (GCM) 10K type strain sequencing project: providing services to taxonomists for standard genome sequencing and annotation.</title>
        <authorList>
            <consortium name="The Broad Institute Genomics Platform"/>
            <consortium name="The Broad Institute Genome Sequencing Center for Infectious Disease"/>
            <person name="Wu L."/>
            <person name="Ma J."/>
        </authorList>
    </citation>
    <scope>NUCLEOTIDE SEQUENCE [LARGE SCALE GENOMIC DNA]</scope>
    <source>
        <strain evidence="11">CGMCC 4.7371</strain>
    </source>
</reference>
<feature type="binding site" evidence="8">
    <location>
        <position position="283"/>
    </location>
    <ligand>
        <name>Mn(2+)</name>
        <dbReference type="ChEBI" id="CHEBI:29035"/>
        <label>2</label>
    </ligand>
</feature>
<feature type="binding site" evidence="8">
    <location>
        <position position="342"/>
    </location>
    <ligand>
        <name>Mn(2+)</name>
        <dbReference type="ChEBI" id="CHEBI:29035"/>
        <label>1</label>
    </ligand>
</feature>
<evidence type="ECO:0000256" key="5">
    <source>
        <dbReference type="ARBA" id="ARBA00022670"/>
    </source>
</evidence>
<evidence type="ECO:0000256" key="1">
    <source>
        <dbReference type="ARBA" id="ARBA00000135"/>
    </source>
</evidence>
<feature type="binding site" evidence="8">
    <location>
        <position position="260"/>
    </location>
    <ligand>
        <name>Mn(2+)</name>
        <dbReference type="ChEBI" id="CHEBI:29035"/>
        <label>2</label>
    </ligand>
</feature>
<dbReference type="Pfam" id="PF00883">
    <property type="entry name" value="Peptidase_M17"/>
    <property type="match status" value="1"/>
</dbReference>
<comment type="catalytic activity">
    <reaction evidence="1 8">
        <text>Release of an N-terminal amino acid, Xaa-|-Yaa-, in which Xaa is preferably Leu, but may be other amino acids including Pro although not Arg or Lys, and Yaa may be Pro. Amino acid amides and methyl esters are also readily hydrolyzed, but rates on arylamides are exceedingly low.</text>
        <dbReference type="EC" id="3.4.11.1"/>
    </reaction>
</comment>
<dbReference type="InterPro" id="IPR011356">
    <property type="entry name" value="Leucine_aapep/pepB"/>
</dbReference>
<keyword evidence="4 8" id="KW-0031">Aminopeptidase</keyword>
<comment type="caution">
    <text evidence="10">The sequence shown here is derived from an EMBL/GenBank/DDBJ whole genome shotgun (WGS) entry which is preliminary data.</text>
</comment>
<dbReference type="NCBIfam" id="NF002073">
    <property type="entry name" value="PRK00913.1-2"/>
    <property type="match status" value="1"/>
</dbReference>
<evidence type="ECO:0000256" key="4">
    <source>
        <dbReference type="ARBA" id="ARBA00022438"/>
    </source>
</evidence>
<dbReference type="PANTHER" id="PTHR11963">
    <property type="entry name" value="LEUCINE AMINOPEPTIDASE-RELATED"/>
    <property type="match status" value="1"/>
</dbReference>
<dbReference type="GO" id="GO:0004177">
    <property type="term" value="F:aminopeptidase activity"/>
    <property type="evidence" value="ECO:0007669"/>
    <property type="project" value="UniProtKB-KW"/>
</dbReference>
<dbReference type="PRINTS" id="PR00481">
    <property type="entry name" value="LAMNOPPTDASE"/>
</dbReference>
<keyword evidence="8" id="KW-0963">Cytoplasm</keyword>
<dbReference type="CDD" id="cd00433">
    <property type="entry name" value="Peptidase_M17"/>
    <property type="match status" value="1"/>
</dbReference>
<evidence type="ECO:0000259" key="9">
    <source>
        <dbReference type="PROSITE" id="PS00631"/>
    </source>
</evidence>
<dbReference type="HAMAP" id="MF_00181">
    <property type="entry name" value="Cytosol_peptidase_M17"/>
    <property type="match status" value="1"/>
</dbReference>
<keyword evidence="11" id="KW-1185">Reference proteome</keyword>
<feature type="active site" evidence="8">
    <location>
        <position position="346"/>
    </location>
</feature>
<dbReference type="Gene3D" id="3.40.220.10">
    <property type="entry name" value="Leucine Aminopeptidase, subunit E, domain 1"/>
    <property type="match status" value="1"/>
</dbReference>
<feature type="binding site" evidence="8">
    <location>
        <position position="265"/>
    </location>
    <ligand>
        <name>Mn(2+)</name>
        <dbReference type="ChEBI" id="CHEBI:29035"/>
        <label>2</label>
    </ligand>
</feature>
<dbReference type="InterPro" id="IPR000819">
    <property type="entry name" value="Peptidase_M17_C"/>
</dbReference>
<gene>
    <name evidence="8 10" type="primary">pepA</name>
    <name evidence="10" type="ORF">GCM10011584_30610</name>
</gene>
<evidence type="ECO:0000256" key="8">
    <source>
        <dbReference type="HAMAP-Rule" id="MF_00181"/>
    </source>
</evidence>
<evidence type="ECO:0000313" key="11">
    <source>
        <dbReference type="Proteomes" id="UP000655410"/>
    </source>
</evidence>
<keyword evidence="6 8" id="KW-0378">Hydrolase</keyword>
<comment type="similarity">
    <text evidence="3 8">Belongs to the peptidase M17 family.</text>
</comment>
<dbReference type="EC" id="3.4.11.10" evidence="8"/>
<keyword evidence="8" id="KW-0464">Manganese</keyword>
<keyword evidence="8" id="KW-0479">Metal-binding</keyword>
<name>A0ABQ2NEL7_9ACTN</name>
<dbReference type="EC" id="3.4.11.1" evidence="8"/>
<dbReference type="InterPro" id="IPR008283">
    <property type="entry name" value="Peptidase_M17_N"/>
</dbReference>
<feature type="binding site" evidence="8">
    <location>
        <position position="344"/>
    </location>
    <ligand>
        <name>Mn(2+)</name>
        <dbReference type="ChEBI" id="CHEBI:29035"/>
        <label>1</label>
    </ligand>
</feature>
<proteinExistence type="inferred from homology"/>
<feature type="active site" evidence="8">
    <location>
        <position position="272"/>
    </location>
</feature>
<dbReference type="InterPro" id="IPR023042">
    <property type="entry name" value="Peptidase_M17_leu_NH2_pept"/>
</dbReference>
<feature type="binding site" evidence="8">
    <location>
        <position position="265"/>
    </location>
    <ligand>
        <name>Mn(2+)</name>
        <dbReference type="ChEBI" id="CHEBI:29035"/>
        <label>1</label>
    </ligand>
</feature>
<comment type="catalytic activity">
    <reaction evidence="2 8">
        <text>Release of an N-terminal amino acid, preferentially leucine, but not glutamic or aspartic acids.</text>
        <dbReference type="EC" id="3.4.11.10"/>
    </reaction>
</comment>
<comment type="cofactor">
    <cofactor evidence="8">
        <name>Mn(2+)</name>
        <dbReference type="ChEBI" id="CHEBI:29035"/>
    </cofactor>
    <text evidence="8">Binds 2 manganese ions per subunit.</text>
</comment>
<comment type="subcellular location">
    <subcellularLocation>
        <location evidence="8">Cytoplasm</location>
    </subcellularLocation>
</comment>
<evidence type="ECO:0000256" key="6">
    <source>
        <dbReference type="ARBA" id="ARBA00022801"/>
    </source>
</evidence>
<dbReference type="Proteomes" id="UP000655410">
    <property type="component" value="Unassembled WGS sequence"/>
</dbReference>